<evidence type="ECO:0000313" key="3">
    <source>
        <dbReference type="EMBL" id="URI13963.1"/>
    </source>
</evidence>
<proteinExistence type="predicted"/>
<feature type="transmembrane region" description="Helical" evidence="1">
    <location>
        <begin position="59"/>
        <end position="80"/>
    </location>
</feature>
<feature type="transmembrane region" description="Helical" evidence="1">
    <location>
        <begin position="101"/>
        <end position="122"/>
    </location>
</feature>
<feature type="transmembrane region" description="Helical" evidence="1">
    <location>
        <begin position="20"/>
        <end position="39"/>
    </location>
</feature>
<accession>A0ABY4SI98</accession>
<dbReference type="PANTHER" id="PTHR39430">
    <property type="entry name" value="MEMBRANE-ASSOCIATED PROTEASE-RELATED"/>
    <property type="match status" value="1"/>
</dbReference>
<keyword evidence="1" id="KW-0472">Membrane</keyword>
<keyword evidence="4" id="KW-1185">Reference proteome</keyword>
<keyword evidence="1" id="KW-0812">Transmembrane</keyword>
<dbReference type="InterPro" id="IPR003675">
    <property type="entry name" value="Rce1/LyrA-like_dom"/>
</dbReference>
<feature type="transmembrane region" description="Helical" evidence="1">
    <location>
        <begin position="134"/>
        <end position="152"/>
    </location>
</feature>
<keyword evidence="3" id="KW-0378">Hydrolase</keyword>
<name>A0ABY4SI98_9CAUL</name>
<feature type="transmembrane region" description="Helical" evidence="1">
    <location>
        <begin position="223"/>
        <end position="245"/>
    </location>
</feature>
<protein>
    <submittedName>
        <fullName evidence="3">CPBP family intramembrane metalloprotease</fullName>
    </submittedName>
</protein>
<dbReference type="RefSeq" id="WP_250201301.1">
    <property type="nucleotide sequence ID" value="NZ_CP097649.1"/>
</dbReference>
<keyword evidence="3" id="KW-0645">Protease</keyword>
<keyword evidence="1" id="KW-1133">Transmembrane helix</keyword>
<feature type="transmembrane region" description="Helical" evidence="1">
    <location>
        <begin position="265"/>
        <end position="295"/>
    </location>
</feature>
<dbReference type="EMBL" id="CP097649">
    <property type="protein sequence ID" value="URI13963.1"/>
    <property type="molecule type" value="Genomic_DNA"/>
</dbReference>
<evidence type="ECO:0000313" key="4">
    <source>
        <dbReference type="Proteomes" id="UP001055429"/>
    </source>
</evidence>
<feature type="transmembrane region" description="Helical" evidence="1">
    <location>
        <begin position="173"/>
        <end position="191"/>
    </location>
</feature>
<feature type="transmembrane region" description="Helical" evidence="1">
    <location>
        <begin position="197"/>
        <end position="216"/>
    </location>
</feature>
<dbReference type="Pfam" id="PF02517">
    <property type="entry name" value="Rce1-like"/>
    <property type="match status" value="1"/>
</dbReference>
<evidence type="ECO:0000259" key="2">
    <source>
        <dbReference type="Pfam" id="PF02517"/>
    </source>
</evidence>
<keyword evidence="3" id="KW-0482">Metalloprotease</keyword>
<feature type="domain" description="CAAX prenyl protease 2/Lysostaphin resistance protein A-like" evidence="2">
    <location>
        <begin position="141"/>
        <end position="236"/>
    </location>
</feature>
<dbReference type="PANTHER" id="PTHR39430:SF1">
    <property type="entry name" value="PROTEASE"/>
    <property type="match status" value="1"/>
</dbReference>
<gene>
    <name evidence="3" type="ORF">M8231_08970</name>
</gene>
<dbReference type="Proteomes" id="UP001055429">
    <property type="component" value="Chromosome"/>
</dbReference>
<organism evidence="3 4">
    <name type="scientific">Brevundimonas albigilva</name>
    <dbReference type="NCBI Taxonomy" id="1312364"/>
    <lineage>
        <taxon>Bacteria</taxon>
        <taxon>Pseudomonadati</taxon>
        <taxon>Pseudomonadota</taxon>
        <taxon>Alphaproteobacteria</taxon>
        <taxon>Caulobacterales</taxon>
        <taxon>Caulobacteraceae</taxon>
        <taxon>Brevundimonas</taxon>
    </lineage>
</organism>
<evidence type="ECO:0000256" key="1">
    <source>
        <dbReference type="SAM" id="Phobius"/>
    </source>
</evidence>
<reference evidence="3" key="1">
    <citation type="submission" date="2022-05" db="EMBL/GenBank/DDBJ databases">
        <title>Brevundimonas albigilva TT17 genome sequence.</title>
        <authorList>
            <person name="Lee K."/>
            <person name="Son H."/>
        </authorList>
    </citation>
    <scope>NUCLEOTIDE SEQUENCE</scope>
    <source>
        <strain evidence="3">TT17</strain>
    </source>
</reference>
<sequence>MAGIELYAPRRARHRRTWTAAALVLAIVFIAVGQTLAFVPGMLLGLMTPDGADVGWLGTAWTLAGFAFIALIVIGWVTLFERRSLATIGFNGSGLKRFARGYAIGLAFLVGVVGIIAALGGYRIEGGGVFSGPSAAAGLVPILVLMAGFVIQGSTEEIVTRGWLMQVIASRHGLAWGVGLSSALFGLLHAANIDPSPALAMGVTNVTLFGVFIGLYAAREGSLWGVCGWHAAWNWLLGLGFGLEVSGQVIDAPPLVVDLATRPELPWWMTGAAFGPEGSVVVTVVLLVGSIVLAVRGRSRDHGVIAEPTEPSA</sequence>
<dbReference type="GO" id="GO:0008237">
    <property type="term" value="F:metallopeptidase activity"/>
    <property type="evidence" value="ECO:0007669"/>
    <property type="project" value="UniProtKB-KW"/>
</dbReference>